<dbReference type="OrthoDB" id="249612at2759"/>
<evidence type="ECO:0000256" key="4">
    <source>
        <dbReference type="ARBA" id="ARBA00022728"/>
    </source>
</evidence>
<dbReference type="EMBL" id="CAJNNV010003080">
    <property type="protein sequence ID" value="CAE8588338.1"/>
    <property type="molecule type" value="Genomic_DNA"/>
</dbReference>
<feature type="chain" id="PRO_5032394202" description="Pre-mRNA-splicing factor SLU7" evidence="10">
    <location>
        <begin position="27"/>
        <end position="1188"/>
    </location>
</feature>
<comment type="caution">
    <text evidence="12">The sequence shown here is derived from an EMBL/GenBank/DDBJ whole genome shotgun (WGS) entry which is preliminary data.</text>
</comment>
<dbReference type="AlphaFoldDB" id="A0A813DI67"/>
<feature type="signal peptide" evidence="10">
    <location>
        <begin position="1"/>
        <end position="26"/>
    </location>
</feature>
<feature type="compositionally biased region" description="Acidic residues" evidence="9">
    <location>
        <begin position="583"/>
        <end position="594"/>
    </location>
</feature>
<feature type="coiled-coil region" evidence="8">
    <location>
        <begin position="431"/>
        <end position="466"/>
    </location>
</feature>
<dbReference type="GO" id="GO:0000398">
    <property type="term" value="P:mRNA splicing, via spliceosome"/>
    <property type="evidence" value="ECO:0007669"/>
    <property type="project" value="UniProtKB-UniRule"/>
</dbReference>
<dbReference type="Pfam" id="PF11708">
    <property type="entry name" value="Slu7"/>
    <property type="match status" value="2"/>
</dbReference>
<gene>
    <name evidence="12" type="ORF">PGLA1383_LOCUS7139</name>
</gene>
<dbReference type="Gene3D" id="2.60.120.330">
    <property type="entry name" value="B-lactam Antibiotic, Isopenicillin N Synthase, Chain"/>
    <property type="match status" value="1"/>
</dbReference>
<sequence>MPMLRCRSGLLSLLLLAASGPQVVEGDSVLEILGSLKSFRDAGVDSFEILASKLKENGQDKDAQKARKWSADWLSVLGLNKGLTGLAKDFVMNYLGRGTYHDKNGALIDSIKRVAHSFPEAGEDFDEDSLDDVHYYLRKVCKEGKILFAEGGSLNQMLTELVDILETKGVSSVLSEAMKGSDVVKQASQLQADTVARAGEGFLPDNCRDAIGAAHQQALSSPLAGSGLQVARSSAVADSHISREDEKKNKQIAEVDSATGKMINPHNPEFITKAPWYLNQNKPSLKHHQAWNAKQAGTKDWYMRGRAGTPSCNGSMIPLARQNCSELRRSKFRNSILSFQDRTKGDVKTKFLKGACENCGATTHTKKDCVERPRLVNARQNGKNLMPDEYISDLKLDWDGKRDRWNGYQPEDYKKVIEEWESVEGERRRVKAAEMEERAKLKERMKAQKKALKKKRKQRRKQLRRQAGASCFVFQKRSEDLKEQQQKELMEKCSPQQNVVVVVVANLHRTLSGLRYARDGRVLKGRERALVKSKYEEDVLVGNHTSSWGTFFDTQSNRTELAGGVQVEHAFVPLMPVSADEAAVQDEEQEEVEVIEGGAAATGSKGAVGGETEKVDSSASDNSSDSEVEGEAAGGAPPVGDDDEKAASATDKDAAAEKRKEDLAPSSHQADCSKAAPAASSSSAADKFKLSDKRSSAFGHNLEDCSCFVMFGGRRNRMLHGKGEKGRTQWDETEFDAQKVKDAVERAKKKQKLEKQEAEEYEVRLSACFSAVAYRLTKQRADDPMAKFLCGAARCRRSVRPEIEVLACCSLARSVSSSAVLHSGHGAPAPEMSLHPHVDMRSVLLAGHPGRQAALAQIRTALTTRGYFYASNVESLPLDYINSVYRYSQLLHGLPVSTKRSFTRPRGSYTGTDAGVDEPAYEAGSVATVRAWDYSRTSGFSSYGTAFPEVVSECTGLGFAAFLDDLYARQDLLARALMLVFAEIFELPPDTFAQWADVRPMRSSPQTSRFDGEGGDMGTIRLLHYPAAADAEERDQRAAANYGISPHTDFEAFTLMHQSAPGLQFLPRSGGPWIDAPVRPQEFVVIVGDVLERFTNGFLRATPHRVLQTAWERNSIIRFNAVTPETLVEPLPQFVSDSRPARYTPVTMQKHMDTTLQLIEQGQGAWEPGDPGRSLSATRQYDSPADSL</sequence>
<dbReference type="InterPro" id="IPR005123">
    <property type="entry name" value="Oxoglu/Fe-dep_dioxygenase_dom"/>
</dbReference>
<comment type="function">
    <text evidence="7">Involved in pre-mRNA splicing.</text>
</comment>
<evidence type="ECO:0000313" key="12">
    <source>
        <dbReference type="EMBL" id="CAE8588338.1"/>
    </source>
</evidence>
<feature type="compositionally biased region" description="Low complexity" evidence="9">
    <location>
        <begin position="670"/>
        <end position="685"/>
    </location>
</feature>
<evidence type="ECO:0000256" key="2">
    <source>
        <dbReference type="ARBA" id="ARBA00007203"/>
    </source>
</evidence>
<dbReference type="PANTHER" id="PTHR12942:SF2">
    <property type="entry name" value="PRE-MRNA-SPLICING FACTOR SLU7"/>
    <property type="match status" value="1"/>
</dbReference>
<feature type="compositionally biased region" description="Basic and acidic residues" evidence="9">
    <location>
        <begin position="650"/>
        <end position="663"/>
    </location>
</feature>
<comment type="similarity">
    <text evidence="2 7">Belongs to the SLU7 family.</text>
</comment>
<dbReference type="SUPFAM" id="SSF51197">
    <property type="entry name" value="Clavaminate synthase-like"/>
    <property type="match status" value="1"/>
</dbReference>
<dbReference type="InterPro" id="IPR039974">
    <property type="entry name" value="Splicing_factor_SLU7"/>
</dbReference>
<evidence type="ECO:0000256" key="3">
    <source>
        <dbReference type="ARBA" id="ARBA00022664"/>
    </source>
</evidence>
<feature type="region of interest" description="Disordered" evidence="9">
    <location>
        <begin position="1163"/>
        <end position="1188"/>
    </location>
</feature>
<comment type="subunit">
    <text evidence="7">Associated with the spliceosome.</text>
</comment>
<reference evidence="12" key="1">
    <citation type="submission" date="2021-02" db="EMBL/GenBank/DDBJ databases">
        <authorList>
            <person name="Dougan E. K."/>
            <person name="Rhodes N."/>
            <person name="Thang M."/>
            <person name="Chan C."/>
        </authorList>
    </citation>
    <scope>NUCLEOTIDE SEQUENCE</scope>
</reference>
<evidence type="ECO:0000256" key="6">
    <source>
        <dbReference type="ARBA" id="ARBA00023242"/>
    </source>
</evidence>
<evidence type="ECO:0000256" key="1">
    <source>
        <dbReference type="ARBA" id="ARBA00004123"/>
    </source>
</evidence>
<dbReference type="InterPro" id="IPR027443">
    <property type="entry name" value="IPNS-like_sf"/>
</dbReference>
<name>A0A813DI67_POLGL</name>
<keyword evidence="4 7" id="KW-0747">Spliceosome</keyword>
<evidence type="ECO:0000256" key="8">
    <source>
        <dbReference type="SAM" id="Coils"/>
    </source>
</evidence>
<proteinExistence type="inferred from homology"/>
<keyword evidence="6 7" id="KW-0539">Nucleus</keyword>
<keyword evidence="5 7" id="KW-0508">mRNA splicing</keyword>
<evidence type="ECO:0000256" key="5">
    <source>
        <dbReference type="ARBA" id="ARBA00023187"/>
    </source>
</evidence>
<evidence type="ECO:0000256" key="7">
    <source>
        <dbReference type="RuleBase" id="RU367071"/>
    </source>
</evidence>
<organism evidence="12 13">
    <name type="scientific">Polarella glacialis</name>
    <name type="common">Dinoflagellate</name>
    <dbReference type="NCBI Taxonomy" id="89957"/>
    <lineage>
        <taxon>Eukaryota</taxon>
        <taxon>Sar</taxon>
        <taxon>Alveolata</taxon>
        <taxon>Dinophyceae</taxon>
        <taxon>Suessiales</taxon>
        <taxon>Suessiaceae</taxon>
        <taxon>Polarella</taxon>
    </lineage>
</organism>
<protein>
    <recommendedName>
        <fullName evidence="7">Pre-mRNA-splicing factor SLU7</fullName>
    </recommendedName>
</protein>
<dbReference type="PROSITE" id="PS51471">
    <property type="entry name" value="FE2OG_OXY"/>
    <property type="match status" value="1"/>
</dbReference>
<evidence type="ECO:0000259" key="11">
    <source>
        <dbReference type="PROSITE" id="PS51471"/>
    </source>
</evidence>
<accession>A0A813DI67</accession>
<dbReference type="GO" id="GO:0005681">
    <property type="term" value="C:spliceosomal complex"/>
    <property type="evidence" value="ECO:0007669"/>
    <property type="project" value="UniProtKB-UniRule"/>
</dbReference>
<feature type="region of interest" description="Disordered" evidence="9">
    <location>
        <begin position="581"/>
        <end position="687"/>
    </location>
</feature>
<keyword evidence="8" id="KW-0175">Coiled coil</keyword>
<dbReference type="Pfam" id="PF03171">
    <property type="entry name" value="2OG-FeII_Oxy"/>
    <property type="match status" value="1"/>
</dbReference>
<dbReference type="GO" id="GO:0030628">
    <property type="term" value="F:pre-mRNA 3'-splice site binding"/>
    <property type="evidence" value="ECO:0007669"/>
    <property type="project" value="UniProtKB-UniRule"/>
</dbReference>
<keyword evidence="13" id="KW-1185">Reference proteome</keyword>
<dbReference type="InterPro" id="IPR021715">
    <property type="entry name" value="Slu7_dom"/>
</dbReference>
<keyword evidence="3 7" id="KW-0507">mRNA processing</keyword>
<evidence type="ECO:0000256" key="9">
    <source>
        <dbReference type="SAM" id="MobiDB-lite"/>
    </source>
</evidence>
<evidence type="ECO:0000256" key="10">
    <source>
        <dbReference type="SAM" id="SignalP"/>
    </source>
</evidence>
<comment type="subcellular location">
    <subcellularLocation>
        <location evidence="1 7">Nucleus</location>
    </subcellularLocation>
</comment>
<dbReference type="PANTHER" id="PTHR12942">
    <property type="entry name" value="STEP II SPLICING FACTOR SLU7"/>
    <property type="match status" value="1"/>
</dbReference>
<dbReference type="InterPro" id="IPR044861">
    <property type="entry name" value="IPNS-like_FE2OG_OXY"/>
</dbReference>
<dbReference type="Proteomes" id="UP000654075">
    <property type="component" value="Unassembled WGS sequence"/>
</dbReference>
<feature type="domain" description="Fe2OG dioxygenase" evidence="11">
    <location>
        <begin position="1016"/>
        <end position="1124"/>
    </location>
</feature>
<keyword evidence="10" id="KW-0732">Signal</keyword>
<evidence type="ECO:0000313" key="13">
    <source>
        <dbReference type="Proteomes" id="UP000654075"/>
    </source>
</evidence>
<feature type="coiled-coil region" evidence="8">
    <location>
        <begin position="737"/>
        <end position="764"/>
    </location>
</feature>